<reference evidence="2 3" key="1">
    <citation type="journal article" date="2019" name="Nat. Microbiol.">
        <title>Mediterranean grassland soil C-N compound turnover is dependent on rainfall and depth, and is mediated by genomically divergent microorganisms.</title>
        <authorList>
            <person name="Diamond S."/>
            <person name="Andeer P.F."/>
            <person name="Li Z."/>
            <person name="Crits-Christoph A."/>
            <person name="Burstein D."/>
            <person name="Anantharaman K."/>
            <person name="Lane K.R."/>
            <person name="Thomas B.C."/>
            <person name="Pan C."/>
            <person name="Northen T.R."/>
            <person name="Banfield J.F."/>
        </authorList>
    </citation>
    <scope>NUCLEOTIDE SEQUENCE [LARGE SCALE GENOMIC DNA]</scope>
    <source>
        <strain evidence="2">WS_2</strain>
    </source>
</reference>
<comment type="caution">
    <text evidence="2">The sequence shown here is derived from an EMBL/GenBank/DDBJ whole genome shotgun (WGS) entry which is preliminary data.</text>
</comment>
<evidence type="ECO:0008006" key="4">
    <source>
        <dbReference type="Google" id="ProtNLM"/>
    </source>
</evidence>
<dbReference type="EMBL" id="VBOS01000308">
    <property type="protein sequence ID" value="TMQ53000.1"/>
    <property type="molecule type" value="Genomic_DNA"/>
</dbReference>
<accession>A0A538SNQ7</accession>
<gene>
    <name evidence="2" type="ORF">E6K72_08720</name>
</gene>
<sequence length="134" mass="15050">MRMQAGLWIDHRKAVIVTLSDEGEATSLVESNVERHVRYSGSAQSGRSHESRPGTGEDTRERHFEGQLKQYYDEVVAHIRDAEAILILGPGEAKGELKRRLERDGLGNRIVGVETVDKMTDRQIAAKVRERVGQ</sequence>
<evidence type="ECO:0000313" key="3">
    <source>
        <dbReference type="Proteomes" id="UP000317716"/>
    </source>
</evidence>
<dbReference type="AlphaFoldDB" id="A0A538SNQ7"/>
<feature type="compositionally biased region" description="Basic and acidic residues" evidence="1">
    <location>
        <begin position="47"/>
        <end position="64"/>
    </location>
</feature>
<organism evidence="2 3">
    <name type="scientific">Eiseniibacteriota bacterium</name>
    <dbReference type="NCBI Taxonomy" id="2212470"/>
    <lineage>
        <taxon>Bacteria</taxon>
        <taxon>Candidatus Eiseniibacteriota</taxon>
    </lineage>
</organism>
<dbReference type="SUPFAM" id="SSF53137">
    <property type="entry name" value="Translational machinery components"/>
    <property type="match status" value="1"/>
</dbReference>
<evidence type="ECO:0000256" key="1">
    <source>
        <dbReference type="SAM" id="MobiDB-lite"/>
    </source>
</evidence>
<feature type="region of interest" description="Disordered" evidence="1">
    <location>
        <begin position="37"/>
        <end position="64"/>
    </location>
</feature>
<proteinExistence type="predicted"/>
<name>A0A538SNQ7_UNCEI</name>
<evidence type="ECO:0000313" key="2">
    <source>
        <dbReference type="EMBL" id="TMQ53000.1"/>
    </source>
</evidence>
<protein>
    <recommendedName>
        <fullName evidence="4">Host attachment protein</fullName>
    </recommendedName>
</protein>
<dbReference type="Proteomes" id="UP000317716">
    <property type="component" value="Unassembled WGS sequence"/>
</dbReference>